<accession>A0A843U1K2</accession>
<protein>
    <submittedName>
        <fullName evidence="1">Uncharacterized protein</fullName>
    </submittedName>
</protein>
<gene>
    <name evidence="1" type="ORF">Taro_006693</name>
</gene>
<reference evidence="1" key="1">
    <citation type="submission" date="2017-07" db="EMBL/GenBank/DDBJ databases">
        <title>Taro Niue Genome Assembly and Annotation.</title>
        <authorList>
            <person name="Atibalentja N."/>
            <person name="Keating K."/>
            <person name="Fields C.J."/>
        </authorList>
    </citation>
    <scope>NUCLEOTIDE SEQUENCE</scope>
    <source>
        <strain evidence="1">Niue_2</strain>
        <tissue evidence="1">Leaf</tissue>
    </source>
</reference>
<proteinExistence type="predicted"/>
<evidence type="ECO:0000313" key="1">
    <source>
        <dbReference type="EMBL" id="MQL74339.1"/>
    </source>
</evidence>
<name>A0A843U1K2_COLES</name>
<organism evidence="1 2">
    <name type="scientific">Colocasia esculenta</name>
    <name type="common">Wild taro</name>
    <name type="synonym">Arum esculentum</name>
    <dbReference type="NCBI Taxonomy" id="4460"/>
    <lineage>
        <taxon>Eukaryota</taxon>
        <taxon>Viridiplantae</taxon>
        <taxon>Streptophyta</taxon>
        <taxon>Embryophyta</taxon>
        <taxon>Tracheophyta</taxon>
        <taxon>Spermatophyta</taxon>
        <taxon>Magnoliopsida</taxon>
        <taxon>Liliopsida</taxon>
        <taxon>Araceae</taxon>
        <taxon>Aroideae</taxon>
        <taxon>Colocasieae</taxon>
        <taxon>Colocasia</taxon>
    </lineage>
</organism>
<feature type="non-terminal residue" evidence="1">
    <location>
        <position position="162"/>
    </location>
</feature>
<sequence>MYCLLKCDDCVCCGFQGLLETYFAWSKVYGGERFPLSGGSSLEVLAARAELWGGIVEHEAFQQGPSVSCRRVLLLLLVAHATSMVAGSLVLRLDSSSACASVWVLPRFFSVGSGGGDVSPKLCCAHFWCCCIALWVEVTMKFERKNKSKRGMRLSEERPNLY</sequence>
<comment type="caution">
    <text evidence="1">The sequence shown here is derived from an EMBL/GenBank/DDBJ whole genome shotgun (WGS) entry which is preliminary data.</text>
</comment>
<dbReference type="AlphaFoldDB" id="A0A843U1K2"/>
<keyword evidence="2" id="KW-1185">Reference proteome</keyword>
<evidence type="ECO:0000313" key="2">
    <source>
        <dbReference type="Proteomes" id="UP000652761"/>
    </source>
</evidence>
<dbReference type="Proteomes" id="UP000652761">
    <property type="component" value="Unassembled WGS sequence"/>
</dbReference>
<dbReference type="EMBL" id="NMUH01000202">
    <property type="protein sequence ID" value="MQL74339.1"/>
    <property type="molecule type" value="Genomic_DNA"/>
</dbReference>